<dbReference type="GO" id="GO:0016197">
    <property type="term" value="P:endosomal transport"/>
    <property type="evidence" value="ECO:0007669"/>
    <property type="project" value="TreeGrafter"/>
</dbReference>
<gene>
    <name evidence="2" type="ORF">CQA63_07930</name>
</gene>
<dbReference type="GO" id="GO:0006888">
    <property type="term" value="P:endoplasmic reticulum to Golgi vesicle-mediated transport"/>
    <property type="evidence" value="ECO:0007669"/>
    <property type="project" value="TreeGrafter"/>
</dbReference>
<keyword evidence="2" id="KW-0489">Methyltransferase</keyword>
<evidence type="ECO:0000313" key="3">
    <source>
        <dbReference type="Proteomes" id="UP000256599"/>
    </source>
</evidence>
<dbReference type="InterPro" id="IPR006342">
    <property type="entry name" value="FkbM_mtfrase"/>
</dbReference>
<dbReference type="SUPFAM" id="SSF53335">
    <property type="entry name" value="S-adenosyl-L-methionine-dependent methyltransferases"/>
    <property type="match status" value="1"/>
</dbReference>
<evidence type="ECO:0000313" key="2">
    <source>
        <dbReference type="EMBL" id="RDU59117.1"/>
    </source>
</evidence>
<proteinExistence type="predicted"/>
<dbReference type="PANTHER" id="PTHR34009:SF2">
    <property type="entry name" value="PROTEIN STAR"/>
    <property type="match status" value="1"/>
</dbReference>
<dbReference type="GO" id="GO:0005886">
    <property type="term" value="C:plasma membrane"/>
    <property type="evidence" value="ECO:0007669"/>
    <property type="project" value="TreeGrafter"/>
</dbReference>
<keyword evidence="3" id="KW-1185">Reference proteome</keyword>
<evidence type="ECO:0000259" key="1">
    <source>
        <dbReference type="Pfam" id="PF05050"/>
    </source>
</evidence>
<protein>
    <submittedName>
        <fullName evidence="2">SAM-dependent methyltransferase</fullName>
    </submittedName>
</protein>
<dbReference type="GO" id="GO:0005737">
    <property type="term" value="C:cytoplasm"/>
    <property type="evidence" value="ECO:0007669"/>
    <property type="project" value="GOC"/>
</dbReference>
<comment type="caution">
    <text evidence="2">The sequence shown here is derived from an EMBL/GenBank/DDBJ whole genome shotgun (WGS) entry which is preliminary data.</text>
</comment>
<organism evidence="2 3">
    <name type="scientific">Helicobacter marmotae</name>
    <dbReference type="NCBI Taxonomy" id="152490"/>
    <lineage>
        <taxon>Bacteria</taxon>
        <taxon>Pseudomonadati</taxon>
        <taxon>Campylobacterota</taxon>
        <taxon>Epsilonproteobacteria</taxon>
        <taxon>Campylobacterales</taxon>
        <taxon>Helicobacteraceae</taxon>
        <taxon>Helicobacter</taxon>
    </lineage>
</organism>
<dbReference type="RefSeq" id="WP_104700351.1">
    <property type="nucleotide sequence ID" value="NZ_FZPP01000027.1"/>
</dbReference>
<dbReference type="InterPro" id="IPR029063">
    <property type="entry name" value="SAM-dependent_MTases_sf"/>
</dbReference>
<name>A0A3D8I203_9HELI</name>
<dbReference type="Pfam" id="PF05050">
    <property type="entry name" value="Methyltransf_21"/>
    <property type="match status" value="1"/>
</dbReference>
<dbReference type="GO" id="GO:0032259">
    <property type="term" value="P:methylation"/>
    <property type="evidence" value="ECO:0007669"/>
    <property type="project" value="UniProtKB-KW"/>
</dbReference>
<dbReference type="EMBL" id="NXLR01000018">
    <property type="protein sequence ID" value="RDU59117.1"/>
    <property type="molecule type" value="Genomic_DNA"/>
</dbReference>
<feature type="domain" description="Methyltransferase FkbM" evidence="1">
    <location>
        <begin position="59"/>
        <end position="229"/>
    </location>
</feature>
<dbReference type="Proteomes" id="UP000256599">
    <property type="component" value="Unassembled WGS sequence"/>
</dbReference>
<sequence>MLRLKPILKAILPSKIRIWLIHIRNLYITRFHTKSYAQQGEDLILREMLAYAQSGFYVDVGAHHPFRFSNTYLFYKQGWRGINIDAMPGSMKLFDRFRPRDINIQCGVAYEFEKQRGGGQMIYYSFNEPALNGFTPLLETKYANHPLYHLLEKIPVSVRTLEDILDEYMPRDTNIDFLSIDVEGLDLEVLKSHNFTKYRPKIILIESWDTTLETLPENETYHFLKERGYLCVAKTINTLIFKEKA</sequence>
<dbReference type="OrthoDB" id="9810122at2"/>
<dbReference type="PANTHER" id="PTHR34009">
    <property type="entry name" value="PROTEIN STAR"/>
    <property type="match status" value="1"/>
</dbReference>
<dbReference type="InterPro" id="IPR053202">
    <property type="entry name" value="EGF_Rcpt_Signaling_Reg"/>
</dbReference>
<dbReference type="AlphaFoldDB" id="A0A3D8I203"/>
<accession>A0A3D8I203</accession>
<reference evidence="2 3" key="1">
    <citation type="submission" date="2018-04" db="EMBL/GenBank/DDBJ databases">
        <title>Novel Campyloabacter and Helicobacter Species and Strains.</title>
        <authorList>
            <person name="Mannion A.J."/>
            <person name="Shen Z."/>
            <person name="Fox J.G."/>
        </authorList>
    </citation>
    <scope>NUCLEOTIDE SEQUENCE [LARGE SCALE GENOMIC DNA]</scope>
    <source>
        <strain evidence="2 3">MIT 98-6070</strain>
    </source>
</reference>
<dbReference type="Gene3D" id="3.40.50.150">
    <property type="entry name" value="Vaccinia Virus protein VP39"/>
    <property type="match status" value="1"/>
</dbReference>
<keyword evidence="2" id="KW-0808">Transferase</keyword>
<dbReference type="GO" id="GO:0008168">
    <property type="term" value="F:methyltransferase activity"/>
    <property type="evidence" value="ECO:0007669"/>
    <property type="project" value="UniProtKB-KW"/>
</dbReference>